<comment type="caution">
    <text evidence="1">The sequence shown here is derived from an EMBL/GenBank/DDBJ whole genome shotgun (WGS) entry which is preliminary data.</text>
</comment>
<proteinExistence type="predicted"/>
<reference evidence="1" key="1">
    <citation type="submission" date="2020-05" db="EMBL/GenBank/DDBJ databases">
        <title>Large-scale comparative analyses of tick genomes elucidate their genetic diversity and vector capacities.</title>
        <authorList>
            <person name="Jia N."/>
            <person name="Wang J."/>
            <person name="Shi W."/>
            <person name="Du L."/>
            <person name="Sun Y."/>
            <person name="Zhan W."/>
            <person name="Jiang J."/>
            <person name="Wang Q."/>
            <person name="Zhang B."/>
            <person name="Ji P."/>
            <person name="Sakyi L.B."/>
            <person name="Cui X."/>
            <person name="Yuan T."/>
            <person name="Jiang B."/>
            <person name="Yang W."/>
            <person name="Lam T.T.-Y."/>
            <person name="Chang Q."/>
            <person name="Ding S."/>
            <person name="Wang X."/>
            <person name="Zhu J."/>
            <person name="Ruan X."/>
            <person name="Zhao L."/>
            <person name="Wei J."/>
            <person name="Que T."/>
            <person name="Du C."/>
            <person name="Cheng J."/>
            <person name="Dai P."/>
            <person name="Han X."/>
            <person name="Huang E."/>
            <person name="Gao Y."/>
            <person name="Liu J."/>
            <person name="Shao H."/>
            <person name="Ye R."/>
            <person name="Li L."/>
            <person name="Wei W."/>
            <person name="Wang X."/>
            <person name="Wang C."/>
            <person name="Yang T."/>
            <person name="Huo Q."/>
            <person name="Li W."/>
            <person name="Guo W."/>
            <person name="Chen H."/>
            <person name="Zhou L."/>
            <person name="Ni X."/>
            <person name="Tian J."/>
            <person name="Zhou Y."/>
            <person name="Sheng Y."/>
            <person name="Liu T."/>
            <person name="Pan Y."/>
            <person name="Xia L."/>
            <person name="Li J."/>
            <person name="Zhao F."/>
            <person name="Cao W."/>
        </authorList>
    </citation>
    <scope>NUCLEOTIDE SEQUENCE</scope>
    <source>
        <strain evidence="1">Hyas-2018</strain>
    </source>
</reference>
<protein>
    <submittedName>
        <fullName evidence="1">Uncharacterized protein</fullName>
    </submittedName>
</protein>
<keyword evidence="2" id="KW-1185">Reference proteome</keyword>
<dbReference type="EMBL" id="CM023488">
    <property type="protein sequence ID" value="KAH6924116.1"/>
    <property type="molecule type" value="Genomic_DNA"/>
</dbReference>
<accession>A0ACB7RQM6</accession>
<sequence length="578" mass="63338">MPVSASLHYRIITGKSLGVLGYQIYPVLKSQPKPSIGLARLRFLGAAPPGARYRSCKHAASISGRWRRNLSRSRRRRMRLASGISKLPNLSKDPFRVVVRPGGGLDVRLCSQHKVCNALTMAARLPPSATEEDIVCSNSMQNIFVVSTPQEKNALAYCTIKEIILTEQRHTVATYLTPPGHSCRGVIRCVDVDFTDADLQRMLRTPCNPTVLGARRIKNTTTVVILFNGLKVPNYVYCGPIMYRCPLYKRQIDTCRNCGRVVHRQDVCPHPTEKVCDQCGHRPPGPDHVCSAPNVRPDLPEPLSSTLPREAPSPTPSTSQQEPFVTGALCKPPTGSRAAYTQSTPTRAVQPQEQATPGSSRAPYTCKPTWVDKVTGKGETRAPTRSCSLPQPVTDKIQALEREKAFLRKELSEIKALLKTPPPREKRDSNASEPPAASNEARGAKKRAGPALEAEEPLTMSSIIAHMTALLEQFSVTSLQGEHLTSVTLPNTDADRAEQVAISLALATTDRTTVYTDSKAAAQAFRAGSGLQPRKQNGLLSSPVHKRRTNFELSRAHDLAAEFRLPVPSWTRPADEPP</sequence>
<evidence type="ECO:0000313" key="2">
    <source>
        <dbReference type="Proteomes" id="UP000821845"/>
    </source>
</evidence>
<name>A0ACB7RQM6_HYAAI</name>
<dbReference type="Proteomes" id="UP000821845">
    <property type="component" value="Chromosome 8"/>
</dbReference>
<gene>
    <name evidence="1" type="ORF">HPB50_012234</name>
</gene>
<evidence type="ECO:0000313" key="1">
    <source>
        <dbReference type="EMBL" id="KAH6924116.1"/>
    </source>
</evidence>
<organism evidence="1 2">
    <name type="scientific">Hyalomma asiaticum</name>
    <name type="common">Tick</name>
    <dbReference type="NCBI Taxonomy" id="266040"/>
    <lineage>
        <taxon>Eukaryota</taxon>
        <taxon>Metazoa</taxon>
        <taxon>Ecdysozoa</taxon>
        <taxon>Arthropoda</taxon>
        <taxon>Chelicerata</taxon>
        <taxon>Arachnida</taxon>
        <taxon>Acari</taxon>
        <taxon>Parasitiformes</taxon>
        <taxon>Ixodida</taxon>
        <taxon>Ixodoidea</taxon>
        <taxon>Ixodidae</taxon>
        <taxon>Hyalomminae</taxon>
        <taxon>Hyalomma</taxon>
    </lineage>
</organism>